<comment type="subcellular location">
    <subcellularLocation>
        <location evidence="1">Membrane</location>
        <topology evidence="1">Multi-pass membrane protein</topology>
    </subcellularLocation>
</comment>
<keyword evidence="2 5" id="KW-0812">Transmembrane</keyword>
<dbReference type="InterPro" id="IPR051533">
    <property type="entry name" value="WaaL-like"/>
</dbReference>
<evidence type="ECO:0000313" key="7">
    <source>
        <dbReference type="EMBL" id="MFC3862731.1"/>
    </source>
</evidence>
<dbReference type="PANTHER" id="PTHR37422:SF13">
    <property type="entry name" value="LIPOPOLYSACCHARIDE BIOSYNTHESIS PROTEIN PA4999-RELATED"/>
    <property type="match status" value="1"/>
</dbReference>
<evidence type="ECO:0000313" key="8">
    <source>
        <dbReference type="Proteomes" id="UP001595748"/>
    </source>
</evidence>
<feature type="transmembrane region" description="Helical" evidence="5">
    <location>
        <begin position="205"/>
        <end position="222"/>
    </location>
</feature>
<feature type="domain" description="O-antigen ligase-related" evidence="6">
    <location>
        <begin position="172"/>
        <end position="322"/>
    </location>
</feature>
<feature type="transmembrane region" description="Helical" evidence="5">
    <location>
        <begin position="104"/>
        <end position="131"/>
    </location>
</feature>
<feature type="transmembrane region" description="Helical" evidence="5">
    <location>
        <begin position="387"/>
        <end position="409"/>
    </location>
</feature>
<feature type="transmembrane region" description="Helical" evidence="5">
    <location>
        <begin position="138"/>
        <end position="158"/>
    </location>
</feature>
<evidence type="ECO:0000259" key="6">
    <source>
        <dbReference type="Pfam" id="PF04932"/>
    </source>
</evidence>
<name>A0ABV8ABM0_9DEIO</name>
<feature type="transmembrane region" description="Helical" evidence="5">
    <location>
        <begin position="341"/>
        <end position="367"/>
    </location>
</feature>
<keyword evidence="4 5" id="KW-0472">Membrane</keyword>
<proteinExistence type="predicted"/>
<dbReference type="PANTHER" id="PTHR37422">
    <property type="entry name" value="TEICHURONIC ACID BIOSYNTHESIS PROTEIN TUAE"/>
    <property type="match status" value="1"/>
</dbReference>
<accession>A0ABV8ABM0</accession>
<feature type="transmembrane region" description="Helical" evidence="5">
    <location>
        <begin position="75"/>
        <end position="98"/>
    </location>
</feature>
<dbReference type="Proteomes" id="UP001595748">
    <property type="component" value="Unassembled WGS sequence"/>
</dbReference>
<dbReference type="InterPro" id="IPR007016">
    <property type="entry name" value="O-antigen_ligase-rel_domated"/>
</dbReference>
<evidence type="ECO:0000256" key="2">
    <source>
        <dbReference type="ARBA" id="ARBA00022692"/>
    </source>
</evidence>
<comment type="caution">
    <text evidence="7">The sequence shown here is derived from an EMBL/GenBank/DDBJ whole genome shotgun (WGS) entry which is preliminary data.</text>
</comment>
<keyword evidence="3 5" id="KW-1133">Transmembrane helix</keyword>
<gene>
    <name evidence="7" type="ORF">ACFOPQ_18350</name>
</gene>
<sequence length="520" mass="54905">MSSPSSVSPSDHLVPPTPPRWIAPWLALLPPLYVISPLALLGLPYLKNLPNTARWVLGFYALSQQLPALLAPEPLLASALALLRTLLMFGLMGVGVALGESRRLWPLALGIGAVLLTALGYSALGGVDFLISRMAHPYMTPITLGLAGAFGLWLSLFLPGKLLWRVPLGLGALGVLLLSGSRGPLAAALVGSLAGLLVVRGRRTAVALVMGAALLLAGFYVGDRLGSVAVSRLGSADTTGRDLVWSDTLSIIQAYPTAGVGSYRLGRYLAPPGNTCTLFPDAEGAVQACTEWIEKLGSPWLIAHNAALQQLAETGPLGLLGLFALLAIGVAAAWQNRKRSALAWAILTGLLVATINDNTLLVPSPFFAELFWVVLGMQLVHLRELNLAGGLVGAALALALSLPIWGGVFGKTEPLDGSISFLNAPARVKSAKDYMVYVQFSVPPGEYRVSLRTCTEFCQTIQTLKFMGAEKDGPILTLRGDVLDKPKQSLELKLLTGGSSLSLRPLGVRTWKLELAGGQP</sequence>
<dbReference type="EMBL" id="JBHRZF010000212">
    <property type="protein sequence ID" value="MFC3862731.1"/>
    <property type="molecule type" value="Genomic_DNA"/>
</dbReference>
<reference evidence="8" key="1">
    <citation type="journal article" date="2019" name="Int. J. Syst. Evol. Microbiol.">
        <title>The Global Catalogue of Microorganisms (GCM) 10K type strain sequencing project: providing services to taxonomists for standard genome sequencing and annotation.</title>
        <authorList>
            <consortium name="The Broad Institute Genomics Platform"/>
            <consortium name="The Broad Institute Genome Sequencing Center for Infectious Disease"/>
            <person name="Wu L."/>
            <person name="Ma J."/>
        </authorList>
    </citation>
    <scope>NUCLEOTIDE SEQUENCE [LARGE SCALE GENOMIC DNA]</scope>
    <source>
        <strain evidence="8">CCTCC AB 2013263</strain>
    </source>
</reference>
<dbReference type="RefSeq" id="WP_380080671.1">
    <property type="nucleotide sequence ID" value="NZ_JBHRZF010000212.1"/>
</dbReference>
<evidence type="ECO:0000256" key="5">
    <source>
        <dbReference type="SAM" id="Phobius"/>
    </source>
</evidence>
<protein>
    <submittedName>
        <fullName evidence="7">O-antigen ligase family protein</fullName>
    </submittedName>
</protein>
<evidence type="ECO:0000256" key="1">
    <source>
        <dbReference type="ARBA" id="ARBA00004141"/>
    </source>
</evidence>
<dbReference type="Pfam" id="PF04932">
    <property type="entry name" value="Wzy_C"/>
    <property type="match status" value="1"/>
</dbReference>
<feature type="transmembrane region" description="Helical" evidence="5">
    <location>
        <begin position="22"/>
        <end position="46"/>
    </location>
</feature>
<evidence type="ECO:0000256" key="4">
    <source>
        <dbReference type="ARBA" id="ARBA00023136"/>
    </source>
</evidence>
<dbReference type="GO" id="GO:0016874">
    <property type="term" value="F:ligase activity"/>
    <property type="evidence" value="ECO:0007669"/>
    <property type="project" value="UniProtKB-KW"/>
</dbReference>
<keyword evidence="8" id="KW-1185">Reference proteome</keyword>
<evidence type="ECO:0000256" key="3">
    <source>
        <dbReference type="ARBA" id="ARBA00022989"/>
    </source>
</evidence>
<organism evidence="7 8">
    <name type="scientific">Deinococcus antarcticus</name>
    <dbReference type="NCBI Taxonomy" id="1298767"/>
    <lineage>
        <taxon>Bacteria</taxon>
        <taxon>Thermotogati</taxon>
        <taxon>Deinococcota</taxon>
        <taxon>Deinococci</taxon>
        <taxon>Deinococcales</taxon>
        <taxon>Deinococcaceae</taxon>
        <taxon>Deinococcus</taxon>
    </lineage>
</organism>
<keyword evidence="7" id="KW-0436">Ligase</keyword>
<feature type="transmembrane region" description="Helical" evidence="5">
    <location>
        <begin position="317"/>
        <end position="334"/>
    </location>
</feature>
<feature type="transmembrane region" description="Helical" evidence="5">
    <location>
        <begin position="170"/>
        <end position="198"/>
    </location>
</feature>